<organism evidence="1 2">
    <name type="scientific">Halpernia humi</name>
    <dbReference type="NCBI Taxonomy" id="493375"/>
    <lineage>
        <taxon>Bacteria</taxon>
        <taxon>Pseudomonadati</taxon>
        <taxon>Bacteroidota</taxon>
        <taxon>Flavobacteriia</taxon>
        <taxon>Flavobacteriales</taxon>
        <taxon>Weeksellaceae</taxon>
        <taxon>Chryseobacterium group</taxon>
        <taxon>Halpernia</taxon>
    </lineage>
</organism>
<dbReference type="InterPro" id="IPR005901">
    <property type="entry name" value="GLPGLI"/>
</dbReference>
<dbReference type="Pfam" id="PF09697">
    <property type="entry name" value="Porph_ging"/>
    <property type="match status" value="1"/>
</dbReference>
<dbReference type="AlphaFoldDB" id="A0A1H5UY45"/>
<evidence type="ECO:0000313" key="1">
    <source>
        <dbReference type="EMBL" id="SEF79371.1"/>
    </source>
</evidence>
<sequence>MKKLQILLFVLISNVIFCQNKVFLYEYKSIPDSTNKQNIKTEMMVLNINKDKSEFYSLEKFQMDSINLAESQKAVGIAPPPPPQKKMNSNRVIKHINSKNIEFITQVLRDKYDVSQEIDLKWQLKNEFETILGYKVQKATTYFAGRKWVAWFTKEIPIQDGPYKFSNLPGLILKIEDSEKYHIFELKAIRKGQENFTYPKLKNGNQDVKISYPQYVKIYQNYRQNPAGNLAVDIPDYKDESGKLVSQAKFRKEVEKMSEEEIAKDNNILEIDLLKN</sequence>
<proteinExistence type="predicted"/>
<dbReference type="NCBIfam" id="TIGR01200">
    <property type="entry name" value="GLPGLI"/>
    <property type="match status" value="1"/>
</dbReference>
<dbReference type="RefSeq" id="WP_103912920.1">
    <property type="nucleotide sequence ID" value="NZ_FNUS01000001.1"/>
</dbReference>
<keyword evidence="2" id="KW-1185">Reference proteome</keyword>
<gene>
    <name evidence="1" type="ORF">SAMN05421847_0951</name>
</gene>
<accession>A0A1H5UY45</accession>
<dbReference type="Proteomes" id="UP000236738">
    <property type="component" value="Unassembled WGS sequence"/>
</dbReference>
<protein>
    <submittedName>
        <fullName evidence="1">GLPGLI family protein</fullName>
    </submittedName>
</protein>
<name>A0A1H5UY45_9FLAO</name>
<reference evidence="2" key="1">
    <citation type="submission" date="2016-10" db="EMBL/GenBank/DDBJ databases">
        <authorList>
            <person name="Varghese N."/>
            <person name="Submissions S."/>
        </authorList>
    </citation>
    <scope>NUCLEOTIDE SEQUENCE [LARGE SCALE GENOMIC DNA]</scope>
    <source>
        <strain evidence="2">DSM 21580</strain>
    </source>
</reference>
<evidence type="ECO:0000313" key="2">
    <source>
        <dbReference type="Proteomes" id="UP000236738"/>
    </source>
</evidence>
<dbReference type="EMBL" id="FNUS01000001">
    <property type="protein sequence ID" value="SEF79371.1"/>
    <property type="molecule type" value="Genomic_DNA"/>
</dbReference>
<dbReference type="OrthoDB" id="1440774at2"/>